<accession>A0A226WXQ5</accession>
<reference evidence="5" key="1">
    <citation type="submission" date="2017-01" db="EMBL/GenBank/DDBJ databases">
        <title>Genome Analysis of Deinococcus marmoris KOPRI26562.</title>
        <authorList>
            <person name="Kim J.H."/>
            <person name="Oh H.-M."/>
        </authorList>
    </citation>
    <scope>NUCLEOTIDE SEQUENCE [LARGE SCALE GENOMIC DNA]</scope>
    <source>
        <strain evidence="5">PAMC 26633</strain>
    </source>
</reference>
<feature type="domain" description="PRC-barrel" evidence="1">
    <location>
        <begin position="26"/>
        <end position="88"/>
    </location>
</feature>
<reference evidence="2 4" key="3">
    <citation type="submission" date="2017-03" db="EMBL/GenBank/DDBJ databases">
        <title>Genome analysis of strain PAMC 26510.</title>
        <authorList>
            <person name="Oh H.-M."/>
            <person name="Yang J.-A."/>
        </authorList>
    </citation>
    <scope>NUCLEOTIDE SEQUENCE [LARGE SCALE GENOMIC DNA]</scope>
    <source>
        <strain evidence="2 4">PAMC 26510</strain>
    </source>
</reference>
<sequence length="141" mass="15481">MPIVDVPYWQQRQIAAAQPVTGQNKSFRSDELLGTEVRNPKGEALGSIEDLLMSPQTGKIAYLVIGRGGVFGIGEKYVPVPWDSFEATPNVDLLVLDASEQTMNGGPQVADGRAMRTNGFEQKSQKVDEYWKNHMSNAKGN</sequence>
<dbReference type="PANTHER" id="PTHR36505:SF1">
    <property type="entry name" value="BLR1072 PROTEIN"/>
    <property type="match status" value="1"/>
</dbReference>
<evidence type="ECO:0000313" key="3">
    <source>
        <dbReference type="EMBL" id="OXC75550.1"/>
    </source>
</evidence>
<gene>
    <name evidence="3" type="ORF">BSU04_26365</name>
    <name evidence="2" type="ORF">PAMC26510_29805</name>
</gene>
<dbReference type="Proteomes" id="UP000214720">
    <property type="component" value="Unassembled WGS sequence"/>
</dbReference>
<reference evidence="3" key="2">
    <citation type="submission" date="2017-01" db="EMBL/GenBank/DDBJ databases">
        <authorList>
            <person name="Mah S.A."/>
            <person name="Swanson W.J."/>
            <person name="Moy G.W."/>
            <person name="Vacquier V.D."/>
        </authorList>
    </citation>
    <scope>NUCLEOTIDE SEQUENCE</scope>
    <source>
        <strain evidence="3">PAMC 26633</strain>
    </source>
</reference>
<evidence type="ECO:0000259" key="1">
    <source>
        <dbReference type="Pfam" id="PF05239"/>
    </source>
</evidence>
<protein>
    <submittedName>
        <fullName evidence="3">Antigen</fullName>
    </submittedName>
</protein>
<dbReference type="SUPFAM" id="SSF50346">
    <property type="entry name" value="PRC-barrel domain"/>
    <property type="match status" value="1"/>
</dbReference>
<dbReference type="Pfam" id="PF05239">
    <property type="entry name" value="PRC"/>
    <property type="match status" value="1"/>
</dbReference>
<evidence type="ECO:0000313" key="5">
    <source>
        <dbReference type="Proteomes" id="UP000214720"/>
    </source>
</evidence>
<proteinExistence type="predicted"/>
<evidence type="ECO:0000313" key="4">
    <source>
        <dbReference type="Proteomes" id="UP000194546"/>
    </source>
</evidence>
<dbReference type="InterPro" id="IPR011033">
    <property type="entry name" value="PRC_barrel-like_sf"/>
</dbReference>
<dbReference type="Gene3D" id="2.30.30.240">
    <property type="entry name" value="PRC-barrel domain"/>
    <property type="match status" value="1"/>
</dbReference>
<evidence type="ECO:0000313" key="2">
    <source>
        <dbReference type="EMBL" id="OTP68017.1"/>
    </source>
</evidence>
<comment type="caution">
    <text evidence="3">The sequence shown here is derived from an EMBL/GenBank/DDBJ whole genome shotgun (WGS) entry which is preliminary data.</text>
</comment>
<dbReference type="PANTHER" id="PTHR36505">
    <property type="entry name" value="BLR1072 PROTEIN"/>
    <property type="match status" value="1"/>
</dbReference>
<dbReference type="EMBL" id="NBTY01000181">
    <property type="protein sequence ID" value="OTP68017.1"/>
    <property type="molecule type" value="Genomic_DNA"/>
</dbReference>
<dbReference type="InterPro" id="IPR027275">
    <property type="entry name" value="PRC-brl_dom"/>
</dbReference>
<name>A0A226WXQ5_CABSO</name>
<dbReference type="AlphaFoldDB" id="A0A226WXQ5"/>
<organism evidence="3 5">
    <name type="scientific">Caballeronia sordidicola</name>
    <name type="common">Burkholderia sordidicola</name>
    <dbReference type="NCBI Taxonomy" id="196367"/>
    <lineage>
        <taxon>Bacteria</taxon>
        <taxon>Pseudomonadati</taxon>
        <taxon>Pseudomonadota</taxon>
        <taxon>Betaproteobacteria</taxon>
        <taxon>Burkholderiales</taxon>
        <taxon>Burkholderiaceae</taxon>
        <taxon>Caballeronia</taxon>
    </lineage>
</organism>
<dbReference type="Proteomes" id="UP000194546">
    <property type="component" value="Unassembled WGS sequence"/>
</dbReference>
<dbReference type="EMBL" id="MTHB01000168">
    <property type="protein sequence ID" value="OXC75550.1"/>
    <property type="molecule type" value="Genomic_DNA"/>
</dbReference>